<dbReference type="CDD" id="cd05672">
    <property type="entry name" value="M20_ACY1L2-like"/>
    <property type="match status" value="1"/>
</dbReference>
<evidence type="ECO:0000256" key="2">
    <source>
        <dbReference type="ARBA" id="ARBA00006247"/>
    </source>
</evidence>
<evidence type="ECO:0000256" key="6">
    <source>
        <dbReference type="ARBA" id="ARBA00023136"/>
    </source>
</evidence>
<evidence type="ECO:0000256" key="4">
    <source>
        <dbReference type="ARBA" id="ARBA00022692"/>
    </source>
</evidence>
<evidence type="ECO:0000313" key="11">
    <source>
        <dbReference type="Proteomes" id="UP001187682"/>
    </source>
</evidence>
<sequence>MAEKTEVEHVAQQKEHDIAAGSMAEELSAAEDKRLLRRIDMCLLPIMAISYMFQFLDKSALGFTAIMGLRQDLKLSGGDFSWASGVYYIGYLVASYPAGMIMVRYPVAKTIAAAVVLWGAVLMLTAVTSNSGGLLAIRFLLGVCESPIGPGLTVCVAMWYKRSEQPLRHAAWFMGNSVAGIIGGLIAYGIGHVDSIPPWKAVFLIFGAATVAWSAGVYFLLPDVPMTARFLNGEDRVKAVLRVKENLTGIKNNTFEWKQCREALLDGKAWLIALIHLCANIPNGGVHSFSSIVIEEGLGFDTLPTLLLTSASYLAQLAIVLFATGGSTYLRNTRTYFMIWNLALSIAGSVMVRQVSAEHKWVRYAGYCLVLGFTGNFPLVMAMVSGNFGGFTKKMTVNSMVFIAYCAGNIVGPQLFFAHEAPEYRSGFLSMIRPEYLQRYIKRPSSSSAPSGTMSESFPVDIEKASELITGRIGQLSDDLHTKVNKVLHANPELCYQEFIAHETLTSYLENLGFSVQRGTYGLETSFEAAFGEGGRQVVFCCEYDALPDIGHACGHNLIATSSIAAFIGAAHAMSELQIPGRLRILGTPAEEGGGGKALLIENGAFTPAEDIAAAIMAHPMAEHSLSTADRKCSGVAGLTLIASHKFRAEFWGESAHAAAEPWSGTNALDAAVAAYNNAAVLRQQISPDERIHAIIKEGGVVTNIIPAYTCMDWGVRAPTFKRSEKLFEKVKKCIEAGALATGCTHKLTMSPTYYNLRANETLCKVYIADMAKVGEDVLLYPPTPQTASTDMGNVSHIVPSFHGVFCIPTEPGVAIHSPQFASSAATDEAHTAAIKCAKGMALLALRVLTDGNVADGARKDFEIVD</sequence>
<evidence type="ECO:0000313" key="10">
    <source>
        <dbReference type="EMBL" id="SPN97700.1"/>
    </source>
</evidence>
<dbReference type="PANTHER" id="PTHR30575">
    <property type="entry name" value="PEPTIDASE M20"/>
    <property type="match status" value="1"/>
</dbReference>
<accession>A0AAE8MQ39</accession>
<keyword evidence="6 8" id="KW-0472">Membrane</keyword>
<dbReference type="Gene3D" id="3.40.630.10">
    <property type="entry name" value="Zn peptidases"/>
    <property type="match status" value="1"/>
</dbReference>
<dbReference type="InterPro" id="IPR002933">
    <property type="entry name" value="Peptidase_M20"/>
</dbReference>
<dbReference type="Pfam" id="PF01546">
    <property type="entry name" value="Peptidase_M20"/>
    <property type="match status" value="1"/>
</dbReference>
<dbReference type="FunFam" id="1.20.1250.20:FF:000064">
    <property type="entry name" value="MFS allantoate transporter"/>
    <property type="match status" value="1"/>
</dbReference>
<proteinExistence type="inferred from homology"/>
<dbReference type="InterPro" id="IPR052030">
    <property type="entry name" value="Peptidase_M20/M20A_hydrolases"/>
</dbReference>
<dbReference type="InterPro" id="IPR011701">
    <property type="entry name" value="MFS"/>
</dbReference>
<keyword evidence="11" id="KW-1185">Reference proteome</keyword>
<reference evidence="10" key="1">
    <citation type="submission" date="2018-03" db="EMBL/GenBank/DDBJ databases">
        <authorList>
            <person name="Guldener U."/>
        </authorList>
    </citation>
    <scope>NUCLEOTIDE SEQUENCE</scope>
</reference>
<evidence type="ECO:0000256" key="3">
    <source>
        <dbReference type="ARBA" id="ARBA00022448"/>
    </source>
</evidence>
<dbReference type="PANTHER" id="PTHR30575:SF0">
    <property type="entry name" value="XAA-ARG DIPEPTIDASE"/>
    <property type="match status" value="1"/>
</dbReference>
<comment type="subcellular location">
    <subcellularLocation>
        <location evidence="1">Membrane</location>
        <topology evidence="1">Multi-pass membrane protein</topology>
    </subcellularLocation>
</comment>
<evidence type="ECO:0000256" key="1">
    <source>
        <dbReference type="ARBA" id="ARBA00004141"/>
    </source>
</evidence>
<comment type="similarity">
    <text evidence="2">Belongs to the peptidase M20A family.</text>
</comment>
<dbReference type="SUPFAM" id="SSF53187">
    <property type="entry name" value="Zn-dependent exopeptidases"/>
    <property type="match status" value="1"/>
</dbReference>
<feature type="transmembrane region" description="Helical" evidence="8">
    <location>
        <begin position="364"/>
        <end position="384"/>
    </location>
</feature>
<comment type="similarity">
    <text evidence="7">Belongs to the major facilitator superfamily. Allantoate permease family.</text>
</comment>
<feature type="transmembrane region" description="Helical" evidence="8">
    <location>
        <begin position="335"/>
        <end position="352"/>
    </location>
</feature>
<protein>
    <recommendedName>
        <fullName evidence="9">Peptidase M20 dimerisation domain-containing protein</fullName>
    </recommendedName>
</protein>
<dbReference type="SUPFAM" id="SSF103473">
    <property type="entry name" value="MFS general substrate transporter"/>
    <property type="match status" value="1"/>
</dbReference>
<dbReference type="Pfam" id="PF07690">
    <property type="entry name" value="MFS_1"/>
    <property type="match status" value="1"/>
</dbReference>
<dbReference type="InterPro" id="IPR011650">
    <property type="entry name" value="Peptidase_M20_dimer"/>
</dbReference>
<keyword evidence="4 8" id="KW-0812">Transmembrane</keyword>
<dbReference type="FunFam" id="3.30.70.360:FF:000004">
    <property type="entry name" value="Peptidase M20 domain-containing protein 2"/>
    <property type="match status" value="1"/>
</dbReference>
<organism evidence="10 11">
    <name type="scientific">Cephalotrichum gorgonifer</name>
    <dbReference type="NCBI Taxonomy" id="2041049"/>
    <lineage>
        <taxon>Eukaryota</taxon>
        <taxon>Fungi</taxon>
        <taxon>Dikarya</taxon>
        <taxon>Ascomycota</taxon>
        <taxon>Pezizomycotina</taxon>
        <taxon>Sordariomycetes</taxon>
        <taxon>Hypocreomycetidae</taxon>
        <taxon>Microascales</taxon>
        <taxon>Microascaceae</taxon>
        <taxon>Cephalotrichum</taxon>
    </lineage>
</organism>
<name>A0AAE8MQ39_9PEZI</name>
<dbReference type="InterPro" id="IPR036259">
    <property type="entry name" value="MFS_trans_sf"/>
</dbReference>
<feature type="transmembrane region" description="Helical" evidence="8">
    <location>
        <begin position="202"/>
        <end position="221"/>
    </location>
</feature>
<feature type="transmembrane region" description="Helical" evidence="8">
    <location>
        <begin position="43"/>
        <end position="66"/>
    </location>
</feature>
<dbReference type="GO" id="GO:0022857">
    <property type="term" value="F:transmembrane transporter activity"/>
    <property type="evidence" value="ECO:0007669"/>
    <property type="project" value="InterPro"/>
</dbReference>
<keyword evidence="5 8" id="KW-1133">Transmembrane helix</keyword>
<dbReference type="GO" id="GO:0016020">
    <property type="term" value="C:membrane"/>
    <property type="evidence" value="ECO:0007669"/>
    <property type="project" value="UniProtKB-SubCell"/>
</dbReference>
<dbReference type="NCBIfam" id="TIGR01891">
    <property type="entry name" value="amidohydrolases"/>
    <property type="match status" value="1"/>
</dbReference>
<feature type="transmembrane region" description="Helical" evidence="8">
    <location>
        <begin position="86"/>
        <end position="103"/>
    </location>
</feature>
<dbReference type="Gene3D" id="3.30.70.360">
    <property type="match status" value="1"/>
</dbReference>
<feature type="domain" description="Peptidase M20 dimerisation" evidence="9">
    <location>
        <begin position="646"/>
        <end position="739"/>
    </location>
</feature>
<evidence type="ECO:0000256" key="7">
    <source>
        <dbReference type="ARBA" id="ARBA00037968"/>
    </source>
</evidence>
<dbReference type="InterPro" id="IPR017439">
    <property type="entry name" value="Amidohydrolase"/>
</dbReference>
<dbReference type="Proteomes" id="UP001187682">
    <property type="component" value="Unassembled WGS sequence"/>
</dbReference>
<gene>
    <name evidence="10" type="ORF">DNG_01213</name>
</gene>
<feature type="transmembrane region" description="Helical" evidence="8">
    <location>
        <begin position="171"/>
        <end position="190"/>
    </location>
</feature>
<dbReference type="GO" id="GO:0016805">
    <property type="term" value="F:dipeptidase activity"/>
    <property type="evidence" value="ECO:0007669"/>
    <property type="project" value="TreeGrafter"/>
</dbReference>
<dbReference type="AlphaFoldDB" id="A0AAE8MQ39"/>
<dbReference type="Gene3D" id="1.20.1250.20">
    <property type="entry name" value="MFS general substrate transporter like domains"/>
    <property type="match status" value="1"/>
</dbReference>
<evidence type="ECO:0000256" key="8">
    <source>
        <dbReference type="SAM" id="Phobius"/>
    </source>
</evidence>
<dbReference type="SUPFAM" id="SSF55031">
    <property type="entry name" value="Bacterial exopeptidase dimerisation domain"/>
    <property type="match status" value="1"/>
</dbReference>
<dbReference type="InterPro" id="IPR036264">
    <property type="entry name" value="Bact_exopeptidase_dim_dom"/>
</dbReference>
<evidence type="ECO:0000256" key="5">
    <source>
        <dbReference type="ARBA" id="ARBA00022989"/>
    </source>
</evidence>
<dbReference type="Pfam" id="PF07687">
    <property type="entry name" value="M20_dimer"/>
    <property type="match status" value="1"/>
</dbReference>
<keyword evidence="3" id="KW-0813">Transport</keyword>
<feature type="transmembrane region" description="Helical" evidence="8">
    <location>
        <begin position="306"/>
        <end position="323"/>
    </location>
</feature>
<comment type="caution">
    <text evidence="10">The sequence shown here is derived from an EMBL/GenBank/DDBJ whole genome shotgun (WGS) entry which is preliminary data.</text>
</comment>
<dbReference type="EMBL" id="ONZQ02000001">
    <property type="protein sequence ID" value="SPN97700.1"/>
    <property type="molecule type" value="Genomic_DNA"/>
</dbReference>
<feature type="transmembrane region" description="Helical" evidence="8">
    <location>
        <begin position="110"/>
        <end position="129"/>
    </location>
</feature>
<evidence type="ECO:0000259" key="9">
    <source>
        <dbReference type="Pfam" id="PF07687"/>
    </source>
</evidence>
<feature type="transmembrane region" description="Helical" evidence="8">
    <location>
        <begin position="396"/>
        <end position="417"/>
    </location>
</feature>